<evidence type="ECO:0000313" key="3">
    <source>
        <dbReference type="Proteomes" id="UP000005408"/>
    </source>
</evidence>
<name>A0A8W8NG71_MAGGI</name>
<dbReference type="EnsemblMetazoa" id="G566.1">
    <property type="protein sequence ID" value="G566.1:cds"/>
    <property type="gene ID" value="G566"/>
</dbReference>
<dbReference type="InterPro" id="IPR056264">
    <property type="entry name" value="R2_ABCA1-4-like"/>
</dbReference>
<sequence length="183" mass="21212">MLQYQLKSRAKLSYIFGQLEKAKSLLNIEDYSVSQTHWTRCYQLCKDQTDLLDDELPSQPSKKNPVVSRKTMTALLAQVSEGPPWNFYKHAKIQGDSLIPKLRLPGRREPHRKYRRLIRPGSARSSVRSATLWPMYRSSRPVKCSTEMSHTVGEVPETDYIRILDIIFSVHRLNLEILTVIVK</sequence>
<dbReference type="AlphaFoldDB" id="A0A8W8NG71"/>
<evidence type="ECO:0000259" key="1">
    <source>
        <dbReference type="Pfam" id="PF23321"/>
    </source>
</evidence>
<feature type="domain" description="ABCA1-4-like C-terminal R2 regulatory" evidence="1">
    <location>
        <begin position="1"/>
        <end position="35"/>
    </location>
</feature>
<accession>A0A8W8NG71</accession>
<dbReference type="Pfam" id="PF23321">
    <property type="entry name" value="R1_ABCA1"/>
    <property type="match status" value="1"/>
</dbReference>
<reference evidence="2" key="1">
    <citation type="submission" date="2022-08" db="UniProtKB">
        <authorList>
            <consortium name="EnsemblMetazoa"/>
        </authorList>
    </citation>
    <scope>IDENTIFICATION</scope>
    <source>
        <strain evidence="2">05x7-T-G4-1.051#20</strain>
    </source>
</reference>
<protein>
    <recommendedName>
        <fullName evidence="1">ABCA1-4-like C-terminal R2 regulatory domain-containing protein</fullName>
    </recommendedName>
</protein>
<proteinExistence type="predicted"/>
<organism evidence="2 3">
    <name type="scientific">Magallana gigas</name>
    <name type="common">Pacific oyster</name>
    <name type="synonym">Crassostrea gigas</name>
    <dbReference type="NCBI Taxonomy" id="29159"/>
    <lineage>
        <taxon>Eukaryota</taxon>
        <taxon>Metazoa</taxon>
        <taxon>Spiralia</taxon>
        <taxon>Lophotrochozoa</taxon>
        <taxon>Mollusca</taxon>
        <taxon>Bivalvia</taxon>
        <taxon>Autobranchia</taxon>
        <taxon>Pteriomorphia</taxon>
        <taxon>Ostreida</taxon>
        <taxon>Ostreoidea</taxon>
        <taxon>Ostreidae</taxon>
        <taxon>Magallana</taxon>
    </lineage>
</organism>
<dbReference type="Proteomes" id="UP000005408">
    <property type="component" value="Unassembled WGS sequence"/>
</dbReference>
<evidence type="ECO:0000313" key="2">
    <source>
        <dbReference type="EnsemblMetazoa" id="G566.1:cds"/>
    </source>
</evidence>
<keyword evidence="3" id="KW-1185">Reference proteome</keyword>